<evidence type="ECO:0000256" key="9">
    <source>
        <dbReference type="SAM" id="SignalP"/>
    </source>
</evidence>
<proteinExistence type="inferred from homology"/>
<dbReference type="GO" id="GO:1990281">
    <property type="term" value="C:efflux pump complex"/>
    <property type="evidence" value="ECO:0007669"/>
    <property type="project" value="TreeGrafter"/>
</dbReference>
<keyword evidence="3" id="KW-0813">Transport</keyword>
<dbReference type="PANTHER" id="PTHR30026">
    <property type="entry name" value="OUTER MEMBRANE PROTEIN TOLC"/>
    <property type="match status" value="1"/>
</dbReference>
<feature type="coiled-coil region" evidence="8">
    <location>
        <begin position="156"/>
        <end position="214"/>
    </location>
</feature>
<dbReference type="KEGG" id="tmai:FVE67_06805"/>
<feature type="signal peptide" evidence="9">
    <location>
        <begin position="1"/>
        <end position="20"/>
    </location>
</feature>
<protein>
    <submittedName>
        <fullName evidence="10">TolC family protein</fullName>
    </submittedName>
</protein>
<evidence type="ECO:0000256" key="8">
    <source>
        <dbReference type="SAM" id="Coils"/>
    </source>
</evidence>
<dbReference type="InterPro" id="IPR003423">
    <property type="entry name" value="OMP_efflux"/>
</dbReference>
<keyword evidence="4" id="KW-1134">Transmembrane beta strand</keyword>
<dbReference type="RefSeq" id="WP_168719871.1">
    <property type="nucleotide sequence ID" value="NZ_CP042909.1"/>
</dbReference>
<keyword evidence="5" id="KW-0812">Transmembrane</keyword>
<dbReference type="SUPFAM" id="SSF56954">
    <property type="entry name" value="Outer membrane efflux proteins (OEP)"/>
    <property type="match status" value="1"/>
</dbReference>
<evidence type="ECO:0000256" key="6">
    <source>
        <dbReference type="ARBA" id="ARBA00023136"/>
    </source>
</evidence>
<dbReference type="GO" id="GO:0015562">
    <property type="term" value="F:efflux transmembrane transporter activity"/>
    <property type="evidence" value="ECO:0007669"/>
    <property type="project" value="InterPro"/>
</dbReference>
<organism evidence="10 11">
    <name type="scientific">Thermosulfurimonas marina</name>
    <dbReference type="NCBI Taxonomy" id="2047767"/>
    <lineage>
        <taxon>Bacteria</taxon>
        <taxon>Pseudomonadati</taxon>
        <taxon>Thermodesulfobacteriota</taxon>
        <taxon>Thermodesulfobacteria</taxon>
        <taxon>Thermodesulfobacteriales</taxon>
        <taxon>Thermodesulfobacteriaceae</taxon>
        <taxon>Thermosulfurimonas</taxon>
    </lineage>
</organism>
<dbReference type="Gene3D" id="1.20.1600.10">
    <property type="entry name" value="Outer membrane efflux proteins (OEP)"/>
    <property type="match status" value="1"/>
</dbReference>
<accession>A0A6H1WTM3</accession>
<evidence type="ECO:0000313" key="10">
    <source>
        <dbReference type="EMBL" id="QJA06521.1"/>
    </source>
</evidence>
<evidence type="ECO:0000256" key="3">
    <source>
        <dbReference type="ARBA" id="ARBA00022448"/>
    </source>
</evidence>
<dbReference type="PANTHER" id="PTHR30026:SF20">
    <property type="entry name" value="OUTER MEMBRANE PROTEIN TOLC"/>
    <property type="match status" value="1"/>
</dbReference>
<reference evidence="10 11" key="1">
    <citation type="submission" date="2019-08" db="EMBL/GenBank/DDBJ databases">
        <title>Complete genome sequence of Thermosulfurimonas marina SU872T, an anaerobic thermophilic chemolithoautotrophic bacterium isolated from a shallow marine hydrothermal vent.</title>
        <authorList>
            <person name="Allioux M."/>
            <person name="Jebbar M."/>
            <person name="Slobodkina G."/>
            <person name="Slobodkin A."/>
            <person name="Moalic Y."/>
            <person name="Frolova A."/>
            <person name="Shao Z."/>
            <person name="Alain K."/>
        </authorList>
    </citation>
    <scope>NUCLEOTIDE SEQUENCE [LARGE SCALE GENOMIC DNA]</scope>
    <source>
        <strain evidence="10 11">SU872</strain>
    </source>
</reference>
<sequence length="447" mass="49431">MKPLSLILLVLFGFLSPALAGETLTLEEARHLALKANPEILARGHEVSAARAARRAEWGRLLPQVDLLAQYRRLSDPQAVIPIKGPGQFPAFSRDLYDFAFTLSLPLYEGGRLRRRVRIAELETAFRESLRRQTALDLLANVEETFYLGLYLKDLISAQEKSLEALRRLYRETRLKERLGRVPPLDRLRMETQLKAEEAALAASREALVRAKEALAVLLGRPPATDFELSGELPSAEGAPPEPDWERVLSCRPDLAAARAALSQAREAVRLAWGEHLPALELFSDYGRRAGAGLNHSEEVWEAGLRLRLNLFSGGTISSRVAEARARELAARERLRATELSARREVAAALSLLSQSLAEVEHYRAALASAREAFRVESLKYRTGAGTVTDTLLAQAAWFQAEADLHRAFFDYAKAWVAYRRATAGIAGSLLKLPCAVAQSAEKGVQP</sequence>
<keyword evidence="8" id="KW-0175">Coiled coil</keyword>
<keyword evidence="9" id="KW-0732">Signal</keyword>
<dbReference type="Pfam" id="PF02321">
    <property type="entry name" value="OEP"/>
    <property type="match status" value="2"/>
</dbReference>
<evidence type="ECO:0000313" key="11">
    <source>
        <dbReference type="Proteomes" id="UP000501253"/>
    </source>
</evidence>
<comment type="subcellular location">
    <subcellularLocation>
        <location evidence="1">Cell outer membrane</location>
    </subcellularLocation>
</comment>
<feature type="chain" id="PRO_5026282140" evidence="9">
    <location>
        <begin position="21"/>
        <end position="447"/>
    </location>
</feature>
<dbReference type="InterPro" id="IPR051906">
    <property type="entry name" value="TolC-like"/>
</dbReference>
<dbReference type="GO" id="GO:0009279">
    <property type="term" value="C:cell outer membrane"/>
    <property type="evidence" value="ECO:0007669"/>
    <property type="project" value="UniProtKB-SubCell"/>
</dbReference>
<dbReference type="AlphaFoldDB" id="A0A6H1WTM3"/>
<evidence type="ECO:0000256" key="1">
    <source>
        <dbReference type="ARBA" id="ARBA00004442"/>
    </source>
</evidence>
<evidence type="ECO:0000256" key="7">
    <source>
        <dbReference type="ARBA" id="ARBA00023237"/>
    </source>
</evidence>
<evidence type="ECO:0000256" key="4">
    <source>
        <dbReference type="ARBA" id="ARBA00022452"/>
    </source>
</evidence>
<evidence type="ECO:0000256" key="2">
    <source>
        <dbReference type="ARBA" id="ARBA00007613"/>
    </source>
</evidence>
<keyword evidence="6" id="KW-0472">Membrane</keyword>
<evidence type="ECO:0000256" key="5">
    <source>
        <dbReference type="ARBA" id="ARBA00022692"/>
    </source>
</evidence>
<dbReference type="EMBL" id="CP042909">
    <property type="protein sequence ID" value="QJA06521.1"/>
    <property type="molecule type" value="Genomic_DNA"/>
</dbReference>
<gene>
    <name evidence="10" type="ORF">FVE67_06805</name>
</gene>
<keyword evidence="11" id="KW-1185">Reference proteome</keyword>
<keyword evidence="7" id="KW-0998">Cell outer membrane</keyword>
<comment type="similarity">
    <text evidence="2">Belongs to the outer membrane factor (OMF) (TC 1.B.17) family.</text>
</comment>
<name>A0A6H1WTM3_9BACT</name>
<dbReference type="GO" id="GO:0015288">
    <property type="term" value="F:porin activity"/>
    <property type="evidence" value="ECO:0007669"/>
    <property type="project" value="TreeGrafter"/>
</dbReference>
<dbReference type="Proteomes" id="UP000501253">
    <property type="component" value="Chromosome"/>
</dbReference>